<evidence type="ECO:0000313" key="5">
    <source>
        <dbReference type="Proteomes" id="UP001144297"/>
    </source>
</evidence>
<dbReference type="GO" id="GO:0005737">
    <property type="term" value="C:cytoplasm"/>
    <property type="evidence" value="ECO:0007669"/>
    <property type="project" value="UniProtKB-SubCell"/>
</dbReference>
<sequence>MAYTIEDLKSKIFEMYPEVKQQSFNVNIYYSEEKQSYIIRFQKGTSELITHLDKQDADDCMNNVKCIYLGMQIGQFIKNFTEKERFEREKSEEVAQYKAIEKTVALDEGGYLKNINDWNEKVAQMIAIKEGVGILTKEQLDIVKFIHEYYKIYNYFPVLSHVCKNINQPKDCIAEKLIDPIVAWKIAGLPKPDDNLINIVKYGVTPT</sequence>
<name>A0A9W6LKR1_9BACT</name>
<evidence type="ECO:0000256" key="3">
    <source>
        <dbReference type="ARBA" id="ARBA00022490"/>
    </source>
</evidence>
<organism evidence="4 5">
    <name type="scientific">Thermodesulfovibrio yellowstonii</name>
    <dbReference type="NCBI Taxonomy" id="28262"/>
    <lineage>
        <taxon>Bacteria</taxon>
        <taxon>Pseudomonadati</taxon>
        <taxon>Nitrospirota</taxon>
        <taxon>Thermodesulfovibrionia</taxon>
        <taxon>Thermodesulfovibrionales</taxon>
        <taxon>Thermodesulfovibrionaceae</taxon>
        <taxon>Thermodesulfovibrio</taxon>
    </lineage>
</organism>
<dbReference type="InterPro" id="IPR007453">
    <property type="entry name" value="DsrC/TusE"/>
</dbReference>
<dbReference type="SUPFAM" id="SSF69721">
    <property type="entry name" value="DsrC, the gamma subunit of dissimilatory sulfite reductase"/>
    <property type="match status" value="1"/>
</dbReference>
<dbReference type="PANTHER" id="PTHR37010:SF1">
    <property type="entry name" value="SULFURTRANSFERASE TUSE"/>
    <property type="match status" value="1"/>
</dbReference>
<dbReference type="InterPro" id="IPR043163">
    <property type="entry name" value="DsrC-like_N"/>
</dbReference>
<protein>
    <submittedName>
        <fullName evidence="4">Siroheme-sulfite reductase subunit gamma</fullName>
    </submittedName>
</protein>
<evidence type="ECO:0000313" key="4">
    <source>
        <dbReference type="EMBL" id="GLI53538.1"/>
    </source>
</evidence>
<accession>A0A9W6LKR1</accession>
<dbReference type="Gene3D" id="1.10.10.370">
    <property type="entry name" value="DsrC-like protein, C-terminal domain"/>
    <property type="match status" value="1"/>
</dbReference>
<dbReference type="NCBIfam" id="TIGR03342">
    <property type="entry name" value="dsrC_tusE_dsvC"/>
    <property type="match status" value="1"/>
</dbReference>
<keyword evidence="3" id="KW-0963">Cytoplasm</keyword>
<dbReference type="Proteomes" id="UP001144297">
    <property type="component" value="Unassembled WGS sequence"/>
</dbReference>
<proteinExistence type="inferred from homology"/>
<comment type="subcellular location">
    <subcellularLocation>
        <location evidence="1">Cytoplasm</location>
    </subcellularLocation>
</comment>
<dbReference type="InterPro" id="IPR025526">
    <property type="entry name" value="DsrC-like_dom_sf"/>
</dbReference>
<gene>
    <name evidence="4" type="ORF">TISLANDTSLP1_12310</name>
</gene>
<dbReference type="PANTHER" id="PTHR37010">
    <property type="entry name" value="SULFURTRANSFERASE TUSE"/>
    <property type="match status" value="1"/>
</dbReference>
<dbReference type="GO" id="GO:0097163">
    <property type="term" value="F:sulfur carrier activity"/>
    <property type="evidence" value="ECO:0007669"/>
    <property type="project" value="TreeGrafter"/>
</dbReference>
<dbReference type="AlphaFoldDB" id="A0A9W6LKR1"/>
<dbReference type="Gene3D" id="3.30.1420.10">
    <property type="match status" value="1"/>
</dbReference>
<comment type="caution">
    <text evidence="4">The sequence shown here is derived from an EMBL/GenBank/DDBJ whole genome shotgun (WGS) entry which is preliminary data.</text>
</comment>
<evidence type="ECO:0000256" key="2">
    <source>
        <dbReference type="ARBA" id="ARBA00005718"/>
    </source>
</evidence>
<evidence type="ECO:0000256" key="1">
    <source>
        <dbReference type="ARBA" id="ARBA00004496"/>
    </source>
</evidence>
<dbReference type="Pfam" id="PF04358">
    <property type="entry name" value="DsrC"/>
    <property type="match status" value="1"/>
</dbReference>
<comment type="similarity">
    <text evidence="2">Belongs to the DsrC/TusE family.</text>
</comment>
<reference evidence="4" key="1">
    <citation type="submission" date="2022-12" db="EMBL/GenBank/DDBJ databases">
        <title>Reference genome sequencing for broad-spectrum identification of bacterial and archaeal isolates by mass spectrometry.</title>
        <authorList>
            <person name="Sekiguchi Y."/>
            <person name="Tourlousse D.M."/>
        </authorList>
    </citation>
    <scope>NUCLEOTIDE SEQUENCE</scope>
    <source>
        <strain evidence="4">TSL-P1</strain>
    </source>
</reference>
<dbReference type="EMBL" id="BSDX01000001">
    <property type="protein sequence ID" value="GLI53538.1"/>
    <property type="molecule type" value="Genomic_DNA"/>
</dbReference>
<keyword evidence="5" id="KW-1185">Reference proteome</keyword>
<dbReference type="GO" id="GO:0002143">
    <property type="term" value="P:tRNA wobble position uridine thiolation"/>
    <property type="evidence" value="ECO:0007669"/>
    <property type="project" value="TreeGrafter"/>
</dbReference>
<dbReference type="InterPro" id="IPR042072">
    <property type="entry name" value="DsrC-like_C"/>
</dbReference>